<protein>
    <submittedName>
        <fullName evidence="3">DUF3999 domain-containing protein</fullName>
    </submittedName>
</protein>
<proteinExistence type="predicted"/>
<evidence type="ECO:0000256" key="1">
    <source>
        <dbReference type="SAM" id="Phobius"/>
    </source>
</evidence>
<dbReference type="RefSeq" id="WP_345490773.1">
    <property type="nucleotide sequence ID" value="NZ_BAABHY010000001.1"/>
</dbReference>
<keyword evidence="1" id="KW-1133">Transmembrane helix</keyword>
<keyword evidence="1" id="KW-0472">Membrane</keyword>
<keyword evidence="4" id="KW-1185">Reference proteome</keyword>
<keyword evidence="1" id="KW-0812">Transmembrane</keyword>
<dbReference type="Proteomes" id="UP001500171">
    <property type="component" value="Unassembled WGS sequence"/>
</dbReference>
<dbReference type="InterPro" id="IPR025060">
    <property type="entry name" value="DUF3999"/>
</dbReference>
<name>A0ABP9N774_9GAMM</name>
<keyword evidence="2" id="KW-0732">Signal</keyword>
<sequence>MIAKHFSVICLSLMVSFNALSVQTDSTDKYAYGAELYVTDNESMFSRVELDGNIYTQTVSPLLDDVRVFNRNGQTVPFSLIEVYDKQQSKQQFNMVMYPVSQTNEPARNSQQGDYAVSIQGQNVNIKVDKLSDSLAKYSTTYLLQLPKDSNVVNPISNLKLTFEEQAENWQAVADISYSTNLKYWEDVTTNVPIMVLNNNQDQVLKLTDISFQPYSYYKNVTWLITLYSQKKIPKLTGVTASANNTLLSNALHPIDFTLTSSDGQNAIYTLPIAIPVKELGIALYQSRSVLPVSIFYKASSKDEQWIKLEDRIIRQTNYDDEQTRIAVNQRLISQLKIVSLNSNFDEAPKVIAYRNKVDLVFNSANNAPFILAWGSATAKPAALSSSALLSANDSISSLPLAYIGDPVKLAGDKALHDDGNVQSSGIANWIIWLGLIIGAGLLVILALKLLKEIKKNS</sequence>
<evidence type="ECO:0000313" key="4">
    <source>
        <dbReference type="Proteomes" id="UP001500171"/>
    </source>
</evidence>
<comment type="caution">
    <text evidence="3">The sequence shown here is derived from an EMBL/GenBank/DDBJ whole genome shotgun (WGS) entry which is preliminary data.</text>
</comment>
<organism evidence="3 4">
    <name type="scientific">Orbus sasakiae</name>
    <dbReference type="NCBI Taxonomy" id="1078475"/>
    <lineage>
        <taxon>Bacteria</taxon>
        <taxon>Pseudomonadati</taxon>
        <taxon>Pseudomonadota</taxon>
        <taxon>Gammaproteobacteria</taxon>
        <taxon>Orbales</taxon>
        <taxon>Orbaceae</taxon>
        <taxon>Orbus</taxon>
    </lineage>
</organism>
<feature type="chain" id="PRO_5046571505" evidence="2">
    <location>
        <begin position="22"/>
        <end position="458"/>
    </location>
</feature>
<accession>A0ABP9N774</accession>
<evidence type="ECO:0000313" key="3">
    <source>
        <dbReference type="EMBL" id="GAA5111164.1"/>
    </source>
</evidence>
<evidence type="ECO:0000256" key="2">
    <source>
        <dbReference type="SAM" id="SignalP"/>
    </source>
</evidence>
<gene>
    <name evidence="3" type="ORF">GCM10023211_16440</name>
</gene>
<feature type="signal peptide" evidence="2">
    <location>
        <begin position="1"/>
        <end position="21"/>
    </location>
</feature>
<reference evidence="4" key="1">
    <citation type="journal article" date="2019" name="Int. J. Syst. Evol. Microbiol.">
        <title>The Global Catalogue of Microorganisms (GCM) 10K type strain sequencing project: providing services to taxonomists for standard genome sequencing and annotation.</title>
        <authorList>
            <consortium name="The Broad Institute Genomics Platform"/>
            <consortium name="The Broad Institute Genome Sequencing Center for Infectious Disease"/>
            <person name="Wu L."/>
            <person name="Ma J."/>
        </authorList>
    </citation>
    <scope>NUCLEOTIDE SEQUENCE [LARGE SCALE GENOMIC DNA]</scope>
    <source>
        <strain evidence="4">JCM 18050</strain>
    </source>
</reference>
<dbReference type="EMBL" id="BAABHY010000001">
    <property type="protein sequence ID" value="GAA5111164.1"/>
    <property type="molecule type" value="Genomic_DNA"/>
</dbReference>
<dbReference type="Pfam" id="PF13163">
    <property type="entry name" value="DUF3999"/>
    <property type="match status" value="1"/>
</dbReference>
<feature type="transmembrane region" description="Helical" evidence="1">
    <location>
        <begin position="430"/>
        <end position="451"/>
    </location>
</feature>